<dbReference type="PANTHER" id="PTHR45990">
    <property type="entry name" value="DNA REPAIR PROTEIN REV1"/>
    <property type="match status" value="1"/>
</dbReference>
<dbReference type="Pfam" id="PF21999">
    <property type="entry name" value="IMS_HHH_1"/>
    <property type="match status" value="1"/>
</dbReference>
<feature type="compositionally biased region" description="Acidic residues" evidence="15">
    <location>
        <begin position="203"/>
        <end position="220"/>
    </location>
</feature>
<feature type="region of interest" description="Disordered" evidence="15">
    <location>
        <begin position="836"/>
        <end position="855"/>
    </location>
</feature>
<dbReference type="GO" id="GO:0005634">
    <property type="term" value="C:nucleus"/>
    <property type="evidence" value="ECO:0007669"/>
    <property type="project" value="UniProtKB-SubCell"/>
</dbReference>
<feature type="domain" description="BRCT" evidence="16">
    <location>
        <begin position="54"/>
        <end position="144"/>
    </location>
</feature>
<keyword evidence="19" id="KW-1185">Reference proteome</keyword>
<evidence type="ECO:0000256" key="13">
    <source>
        <dbReference type="ARBA" id="ARBA00023242"/>
    </source>
</evidence>
<dbReference type="GO" id="GO:0042276">
    <property type="term" value="P:error-prone translesion synthesis"/>
    <property type="evidence" value="ECO:0007669"/>
    <property type="project" value="TreeGrafter"/>
</dbReference>
<dbReference type="PANTHER" id="PTHR45990:SF1">
    <property type="entry name" value="DNA REPAIR PROTEIN REV1"/>
    <property type="match status" value="1"/>
</dbReference>
<feature type="compositionally biased region" description="Basic and acidic residues" evidence="15">
    <location>
        <begin position="694"/>
        <end position="708"/>
    </location>
</feature>
<evidence type="ECO:0000256" key="9">
    <source>
        <dbReference type="ARBA" id="ARBA00022763"/>
    </source>
</evidence>
<dbReference type="Pfam" id="PF00817">
    <property type="entry name" value="IMS"/>
    <property type="match status" value="1"/>
</dbReference>
<feature type="domain" description="UmuC" evidence="17">
    <location>
        <begin position="300"/>
        <end position="479"/>
    </location>
</feature>
<dbReference type="FunFam" id="3.40.50.10190:FF:000011">
    <property type="entry name" value="DNA repair protein REV1"/>
    <property type="match status" value="1"/>
</dbReference>
<dbReference type="InterPro" id="IPR053848">
    <property type="entry name" value="IMS_HHH_1"/>
</dbReference>
<dbReference type="InterPro" id="IPR017961">
    <property type="entry name" value="DNA_pol_Y-fam_little_finger"/>
</dbReference>
<accession>A0A8T1VLN5</accession>
<comment type="function">
    <text evidence="14">Deoxycytidyl transferase involved in DNA repair. Transfers a dCMP residue from dCTP to the 3'-end of a DNA primer in a template-dependent reaction. May assist in the first step in the bypass of abasic lesions by the insertion of a nucleotide opposite the lesion. Required for normal induction of mutations by physical and chemical agents.</text>
</comment>
<dbReference type="InterPro" id="IPR001126">
    <property type="entry name" value="UmuC"/>
</dbReference>
<evidence type="ECO:0000259" key="16">
    <source>
        <dbReference type="PROSITE" id="PS50172"/>
    </source>
</evidence>
<dbReference type="PIRSF" id="PIRSF036573">
    <property type="entry name" value="REV1"/>
    <property type="match status" value="1"/>
</dbReference>
<evidence type="ECO:0000256" key="8">
    <source>
        <dbReference type="ARBA" id="ARBA00022723"/>
    </source>
</evidence>
<organism evidence="18 19">
    <name type="scientific">Phytophthora pseudosyringae</name>
    <dbReference type="NCBI Taxonomy" id="221518"/>
    <lineage>
        <taxon>Eukaryota</taxon>
        <taxon>Sar</taxon>
        <taxon>Stramenopiles</taxon>
        <taxon>Oomycota</taxon>
        <taxon>Peronosporomycetes</taxon>
        <taxon>Peronosporales</taxon>
        <taxon>Peronosporaceae</taxon>
        <taxon>Phytophthora</taxon>
    </lineage>
</organism>
<dbReference type="GO" id="GO:0003684">
    <property type="term" value="F:damaged DNA binding"/>
    <property type="evidence" value="ECO:0007669"/>
    <property type="project" value="InterPro"/>
</dbReference>
<keyword evidence="13 14" id="KW-0539">Nucleus</keyword>
<dbReference type="Proteomes" id="UP000694044">
    <property type="component" value="Unassembled WGS sequence"/>
</dbReference>
<keyword evidence="8" id="KW-0479">Metal-binding</keyword>
<proteinExistence type="inferred from homology"/>
<evidence type="ECO:0000256" key="6">
    <source>
        <dbReference type="ARBA" id="ARBA00022679"/>
    </source>
</evidence>
<protein>
    <recommendedName>
        <fullName evidence="4 14">DNA repair protein REV1</fullName>
        <ecNumber evidence="14">2.7.7.-</ecNumber>
    </recommendedName>
</protein>
<evidence type="ECO:0000256" key="10">
    <source>
        <dbReference type="ARBA" id="ARBA00022842"/>
    </source>
</evidence>
<comment type="subcellular location">
    <subcellularLocation>
        <location evidence="2 14">Nucleus</location>
    </subcellularLocation>
</comment>
<dbReference type="GO" id="GO:0003887">
    <property type="term" value="F:DNA-directed DNA polymerase activity"/>
    <property type="evidence" value="ECO:0007669"/>
    <property type="project" value="InterPro"/>
</dbReference>
<evidence type="ECO:0000256" key="3">
    <source>
        <dbReference type="ARBA" id="ARBA00010945"/>
    </source>
</evidence>
<feature type="region of interest" description="Disordered" evidence="15">
    <location>
        <begin position="676"/>
        <end position="714"/>
    </location>
</feature>
<dbReference type="PROSITE" id="PS50172">
    <property type="entry name" value="BRCT"/>
    <property type="match status" value="1"/>
</dbReference>
<keyword evidence="7 14" id="KW-0548">Nucleotidyltransferase</keyword>
<feature type="compositionally biased region" description="Basic and acidic residues" evidence="15">
    <location>
        <begin position="192"/>
        <end position="202"/>
    </location>
</feature>
<name>A0A8T1VLN5_9STRA</name>
<dbReference type="Pfam" id="PF00533">
    <property type="entry name" value="BRCT"/>
    <property type="match status" value="1"/>
</dbReference>
<feature type="compositionally biased region" description="Basic residues" evidence="15">
    <location>
        <begin position="760"/>
        <end position="777"/>
    </location>
</feature>
<dbReference type="OrthoDB" id="427711at2759"/>
<feature type="region of interest" description="Disordered" evidence="15">
    <location>
        <begin position="743"/>
        <end position="806"/>
    </location>
</feature>
<feature type="compositionally biased region" description="Polar residues" evidence="15">
    <location>
        <begin position="227"/>
        <end position="247"/>
    </location>
</feature>
<evidence type="ECO:0000256" key="15">
    <source>
        <dbReference type="SAM" id="MobiDB-lite"/>
    </source>
</evidence>
<evidence type="ECO:0000256" key="5">
    <source>
        <dbReference type="ARBA" id="ARBA00022634"/>
    </source>
</evidence>
<evidence type="ECO:0000313" key="19">
    <source>
        <dbReference type="Proteomes" id="UP000694044"/>
    </source>
</evidence>
<keyword evidence="9 14" id="KW-0227">DNA damage</keyword>
<dbReference type="InterPro" id="IPR001357">
    <property type="entry name" value="BRCT_dom"/>
</dbReference>
<keyword evidence="11 14" id="KW-0238">DNA-binding</keyword>
<comment type="caution">
    <text evidence="18">The sequence shown here is derived from an EMBL/GenBank/DDBJ whole genome shotgun (WGS) entry which is preliminary data.</text>
</comment>
<gene>
    <name evidence="18" type="primary">REV1</name>
    <name evidence="18" type="ORF">PHYPSEUDO_005152</name>
</gene>
<evidence type="ECO:0000256" key="7">
    <source>
        <dbReference type="ARBA" id="ARBA00022695"/>
    </source>
</evidence>
<dbReference type="CDD" id="cd17719">
    <property type="entry name" value="BRCT_Rev1"/>
    <property type="match status" value="1"/>
</dbReference>
<feature type="region of interest" description="Disordered" evidence="15">
    <location>
        <begin position="167"/>
        <end position="247"/>
    </location>
</feature>
<evidence type="ECO:0000313" key="18">
    <source>
        <dbReference type="EMBL" id="KAG7382177.1"/>
    </source>
</evidence>
<dbReference type="GO" id="GO:0070987">
    <property type="term" value="P:error-free translesion synthesis"/>
    <property type="evidence" value="ECO:0007669"/>
    <property type="project" value="TreeGrafter"/>
</dbReference>
<dbReference type="Pfam" id="PF11799">
    <property type="entry name" value="IMS_C"/>
    <property type="match status" value="1"/>
</dbReference>
<dbReference type="SMART" id="SM00292">
    <property type="entry name" value="BRCT"/>
    <property type="match status" value="1"/>
</dbReference>
<keyword evidence="5 14" id="KW-0237">DNA synthesis</keyword>
<keyword evidence="12 14" id="KW-0234">DNA repair</keyword>
<dbReference type="AlphaFoldDB" id="A0A8T1VLN5"/>
<comment type="similarity">
    <text evidence="3 14">Belongs to the DNA polymerase type-Y family.</text>
</comment>
<evidence type="ECO:0000256" key="1">
    <source>
        <dbReference type="ARBA" id="ARBA00001946"/>
    </source>
</evidence>
<feature type="compositionally biased region" description="Gly residues" evidence="15">
    <location>
        <begin position="1"/>
        <end position="10"/>
    </location>
</feature>
<feature type="region of interest" description="Disordered" evidence="15">
    <location>
        <begin position="1"/>
        <end position="23"/>
    </location>
</feature>
<dbReference type="PROSITE" id="PS50173">
    <property type="entry name" value="UMUC"/>
    <property type="match status" value="1"/>
</dbReference>
<dbReference type="GO" id="GO:0017125">
    <property type="term" value="F:deoxycytidyl transferase activity"/>
    <property type="evidence" value="ECO:0007669"/>
    <property type="project" value="TreeGrafter"/>
</dbReference>
<dbReference type="FunFam" id="3.30.1490.100:FF:000001">
    <property type="entry name" value="DNA repair protein REV1"/>
    <property type="match status" value="1"/>
</dbReference>
<dbReference type="InterPro" id="IPR012112">
    <property type="entry name" value="REV1"/>
</dbReference>
<evidence type="ECO:0000259" key="17">
    <source>
        <dbReference type="PROSITE" id="PS50173"/>
    </source>
</evidence>
<evidence type="ECO:0000256" key="4">
    <source>
        <dbReference type="ARBA" id="ARBA00020399"/>
    </source>
</evidence>
<dbReference type="EC" id="2.7.7.-" evidence="14"/>
<evidence type="ECO:0000256" key="12">
    <source>
        <dbReference type="ARBA" id="ARBA00023204"/>
    </source>
</evidence>
<evidence type="ECO:0000256" key="2">
    <source>
        <dbReference type="ARBA" id="ARBA00004123"/>
    </source>
</evidence>
<feature type="compositionally biased region" description="Polar residues" evidence="15">
    <location>
        <begin position="677"/>
        <end position="693"/>
    </location>
</feature>
<sequence length="985" mass="107510">MRRGGGGVDGAGRKRVGEHHGGSFGVYMSHKIQKLRGQNESLATAGGSSSAADRSAGVFQGVHVYVDGYTAPSKEEIRQLMLLHGGGFEHYDTGRVTHIVATHLPASKLLQLKKARKPLPVVHPDWIVQSIEQKKLLPVQPFLYAGFADPTQSSIFSLSGSASLSASVGKDSPALEASSKRSTDSPALEADAADHASQHGEQEGELDILAVEDEEEDELDVPVSPAPQATSEKSSTAGTTLRTNSTRDGPEFVRHFFAKSRLHHIGAWRATFQQKAAEFQAKYQGGSMTKASASSSDRVLLHVDMDCFFVAVAVRGRPELAKVPVAVAHSGKAGSSEISSCNYLARAKGVGAGMFMQTAKELCPELLVLPYQFDAIQRVSFQIYDIFFSHTPYVQAVSCDEAFLEFGRGTNGMEKAMTIRLEIFEQTGCPASVGVSYNVLLAKLSSKKAKPDGIYQIADPSQAEKFMLSLKIHDLPGAGYKTGAKLEALGVEDVRQLVSMTKGELVRSLGKASGEMLYNYARGLDVRSLSMDANMMRKSVSAVVNFGIRFEKWEDATVFLMALGEELSLRLRNLKVRTKCLTLLIKKRAEGAPIEPSKFMGHGVCDNFSKSHVLAQSTDDEIVIAKACIELLRQFNFPSEDLRGVGVQATKLISDVPSRNKRSGQVFQAWLIDPAQQPGNATSANVPQATTMGDQKECETKTEDEPRNDTNTNDFAATTFSQINMGVLEELPEQLQREILASYGRGAPSTTVVQSNRPPPPKRRPNGKAPLRRRHPARNIFDSKTNSRLARTAHASSGGDSGKEDALDDIRMSQVDSEVYHSLPFAIRREIDRYAKKRKPTSSVAPIPRSSAPSDKIVDQTVKRKPTPVVLPKIEDLFANLVESLQATVIAGGESDDEHPCSDTRAQSAAFDAIYSRILVEVENRTLDQALRMLRFVRRKCSSTTDPAALADLLKRGFNHVLNLVNQDIQRQFNGVLSMRLVSPL</sequence>
<dbReference type="GO" id="GO:0006281">
    <property type="term" value="P:DNA repair"/>
    <property type="evidence" value="ECO:0007669"/>
    <property type="project" value="UniProtKB-KW"/>
</dbReference>
<evidence type="ECO:0000256" key="14">
    <source>
        <dbReference type="PIRNR" id="PIRNR036573"/>
    </source>
</evidence>
<keyword evidence="6 14" id="KW-0808">Transferase</keyword>
<dbReference type="EMBL" id="JAGDFM010000217">
    <property type="protein sequence ID" value="KAG7382177.1"/>
    <property type="molecule type" value="Genomic_DNA"/>
</dbReference>
<comment type="cofactor">
    <cofactor evidence="1">
        <name>Mg(2+)</name>
        <dbReference type="ChEBI" id="CHEBI:18420"/>
    </cofactor>
</comment>
<keyword evidence="10" id="KW-0460">Magnesium</keyword>
<evidence type="ECO:0000256" key="11">
    <source>
        <dbReference type="ARBA" id="ARBA00023125"/>
    </source>
</evidence>
<dbReference type="GO" id="GO:0046872">
    <property type="term" value="F:metal ion binding"/>
    <property type="evidence" value="ECO:0007669"/>
    <property type="project" value="UniProtKB-KW"/>
</dbReference>
<reference evidence="18" key="1">
    <citation type="submission" date="2021-02" db="EMBL/GenBank/DDBJ databases">
        <authorList>
            <person name="Palmer J.M."/>
        </authorList>
    </citation>
    <scope>NUCLEOTIDE SEQUENCE</scope>
    <source>
        <strain evidence="18">SCRP734</strain>
    </source>
</reference>